<gene>
    <name evidence="2" type="ordered locus">AM1_B0410</name>
</gene>
<dbReference type="EMBL" id="CP000839">
    <property type="protein sequence ID" value="ABW32128.1"/>
    <property type="molecule type" value="Genomic_DNA"/>
</dbReference>
<dbReference type="KEGG" id="amr:AM1_B0410"/>
<feature type="compositionally biased region" description="Low complexity" evidence="1">
    <location>
        <begin position="167"/>
        <end position="177"/>
    </location>
</feature>
<dbReference type="OrthoDB" id="574731at2"/>
<feature type="compositionally biased region" description="Basic and acidic residues" evidence="1">
    <location>
        <begin position="99"/>
        <end position="115"/>
    </location>
</feature>
<feature type="region of interest" description="Disordered" evidence="1">
    <location>
        <begin position="277"/>
        <end position="297"/>
    </location>
</feature>
<keyword evidence="2" id="KW-0614">Plasmid</keyword>
<feature type="compositionally biased region" description="Polar residues" evidence="1">
    <location>
        <begin position="279"/>
        <end position="297"/>
    </location>
</feature>
<dbReference type="Proteomes" id="UP000000268">
    <property type="component" value="Plasmid pREB2"/>
</dbReference>
<reference evidence="2 3" key="1">
    <citation type="journal article" date="2008" name="Proc. Natl. Acad. Sci. U.S.A.">
        <title>Niche adaptation and genome expansion in the chlorophyll d-producing cyanobacterium Acaryochloris marina.</title>
        <authorList>
            <person name="Swingley W.D."/>
            <person name="Chen M."/>
            <person name="Cheung P.C."/>
            <person name="Conrad A.L."/>
            <person name="Dejesa L.C."/>
            <person name="Hao J."/>
            <person name="Honchak B.M."/>
            <person name="Karbach L.E."/>
            <person name="Kurdoglu A."/>
            <person name="Lahiri S."/>
            <person name="Mastrian S.D."/>
            <person name="Miyashita H."/>
            <person name="Page L."/>
            <person name="Ramakrishna P."/>
            <person name="Satoh S."/>
            <person name="Sattley W.M."/>
            <person name="Shimada Y."/>
            <person name="Taylor H.L."/>
            <person name="Tomo T."/>
            <person name="Tsuchiya T."/>
            <person name="Wang Z.T."/>
            <person name="Raymond J."/>
            <person name="Mimuro M."/>
            <person name="Blankenship R.E."/>
            <person name="Touchman J.W."/>
        </authorList>
    </citation>
    <scope>NUCLEOTIDE SEQUENCE [LARGE SCALE GENOMIC DNA]</scope>
    <source>
        <strain evidence="3">MBIC 11017</strain>
        <plasmid evidence="3">Plasmid pREB2</plasmid>
    </source>
</reference>
<evidence type="ECO:0000313" key="3">
    <source>
        <dbReference type="Proteomes" id="UP000000268"/>
    </source>
</evidence>
<geneLocation type="plasmid" evidence="2 3">
    <name>pREB2</name>
</geneLocation>
<feature type="compositionally biased region" description="Basic residues" evidence="1">
    <location>
        <begin position="81"/>
        <end position="97"/>
    </location>
</feature>
<protein>
    <submittedName>
        <fullName evidence="2">Uncharacterized protein</fullName>
    </submittedName>
</protein>
<sequence length="297" mass="32443">MAADNKYSTVLLELKTHYQETLAELEAQTIQLKTKITSLDTLIEDPLLGSDILSILQGEAASIESEAPGSTVANTVEPKSKPKKTTQKAASKKKSATPKKPDSTTKTKGTVKPEVEATATPKKAAQKASPSSGKRKSPTSKKSASAPKSTQKVKPKAEATSPQVAQKASSKKSSTSKNIASQNKAKKTKRQGRRSSSTVLKMNKPYDKMTKIDAISKIMQENPGKVMHTDDLSLILFGKLTPEQHKAERARMKTLMYRGVDQNRWLKVPKKQMRYVFESSRNVGPTESGSSKNQKKT</sequence>
<evidence type="ECO:0000256" key="1">
    <source>
        <dbReference type="SAM" id="MobiDB-lite"/>
    </source>
</evidence>
<feature type="compositionally biased region" description="Low complexity" evidence="1">
    <location>
        <begin position="117"/>
        <end position="132"/>
    </location>
</feature>
<proteinExistence type="predicted"/>
<evidence type="ECO:0000313" key="2">
    <source>
        <dbReference type="EMBL" id="ABW32128.1"/>
    </source>
</evidence>
<feature type="compositionally biased region" description="Low complexity" evidence="1">
    <location>
        <begin position="140"/>
        <end position="150"/>
    </location>
</feature>
<organism evidence="2 3">
    <name type="scientific">Acaryochloris marina (strain MBIC 11017)</name>
    <dbReference type="NCBI Taxonomy" id="329726"/>
    <lineage>
        <taxon>Bacteria</taxon>
        <taxon>Bacillati</taxon>
        <taxon>Cyanobacteriota</taxon>
        <taxon>Cyanophyceae</taxon>
        <taxon>Acaryochloridales</taxon>
        <taxon>Acaryochloridaceae</taxon>
        <taxon>Acaryochloris</taxon>
    </lineage>
</organism>
<dbReference type="AlphaFoldDB" id="A8ZLV1"/>
<name>A8ZLV1_ACAM1</name>
<dbReference type="RefSeq" id="WP_012167271.1">
    <property type="nucleotide sequence ID" value="NC_009927.1"/>
</dbReference>
<feature type="compositionally biased region" description="Basic residues" evidence="1">
    <location>
        <begin position="184"/>
        <end position="193"/>
    </location>
</feature>
<accession>A8ZLV1</accession>
<dbReference type="HOGENOM" id="CLU_1056118_0_0_3"/>
<feature type="region of interest" description="Disordered" evidence="1">
    <location>
        <begin position="63"/>
        <end position="204"/>
    </location>
</feature>
<keyword evidence="3" id="KW-1185">Reference proteome</keyword>